<accession>A0AAE0T593</accession>
<dbReference type="EMBL" id="JAEAOA010001963">
    <property type="protein sequence ID" value="KAK3604077.1"/>
    <property type="molecule type" value="Genomic_DNA"/>
</dbReference>
<evidence type="ECO:0000313" key="2">
    <source>
        <dbReference type="Proteomes" id="UP001195483"/>
    </source>
</evidence>
<reference evidence="1" key="1">
    <citation type="journal article" date="2021" name="Genome Biol. Evol.">
        <title>A High-Quality Reference Genome for a Parasitic Bivalve with Doubly Uniparental Inheritance (Bivalvia: Unionida).</title>
        <authorList>
            <person name="Smith C.H."/>
        </authorList>
    </citation>
    <scope>NUCLEOTIDE SEQUENCE</scope>
    <source>
        <strain evidence="1">CHS0354</strain>
    </source>
</reference>
<proteinExistence type="predicted"/>
<reference evidence="1" key="3">
    <citation type="submission" date="2023-05" db="EMBL/GenBank/DDBJ databases">
        <authorList>
            <person name="Smith C.H."/>
        </authorList>
    </citation>
    <scope>NUCLEOTIDE SEQUENCE</scope>
    <source>
        <strain evidence="1">CHS0354</strain>
        <tissue evidence="1">Mantle</tissue>
    </source>
</reference>
<name>A0AAE0T593_9BIVA</name>
<reference evidence="1" key="2">
    <citation type="journal article" date="2021" name="Genome Biol. Evol.">
        <title>Developing a high-quality reference genome for a parasitic bivalve with doubly uniparental inheritance (Bivalvia: Unionida).</title>
        <authorList>
            <person name="Smith C.H."/>
        </authorList>
    </citation>
    <scope>NUCLEOTIDE SEQUENCE</scope>
    <source>
        <strain evidence="1">CHS0354</strain>
        <tissue evidence="1">Mantle</tissue>
    </source>
</reference>
<keyword evidence="2" id="KW-1185">Reference proteome</keyword>
<evidence type="ECO:0000313" key="1">
    <source>
        <dbReference type="EMBL" id="KAK3604077.1"/>
    </source>
</evidence>
<sequence length="275" mass="31348">MIDFRINNTRQRDITGVLLKKNHARFITGGKADGTSKWGQGDLDLMFIYRSAIVTDGQTELFSHRHTVLHADLARDPSWIYTAAKNLSVVLYLSSFVFVQSRNLKATLFECHSKKQFKATSGPAHQMLSYGIPRDVVYAFPQPKRRAQASQWANRCRRHGWPPETVLSAIVKCGCQVVLNGFKGMKQIHIRQTPGLRQRIINYWNGIELVNTISHYCQDYLDMDQPERHIHHVLSLLQSPDIARHKSVTKCVSQMMKATLAYINIGTIKKMGISN</sequence>
<organism evidence="1 2">
    <name type="scientific">Potamilus streckersoni</name>
    <dbReference type="NCBI Taxonomy" id="2493646"/>
    <lineage>
        <taxon>Eukaryota</taxon>
        <taxon>Metazoa</taxon>
        <taxon>Spiralia</taxon>
        <taxon>Lophotrochozoa</taxon>
        <taxon>Mollusca</taxon>
        <taxon>Bivalvia</taxon>
        <taxon>Autobranchia</taxon>
        <taxon>Heteroconchia</taxon>
        <taxon>Palaeoheterodonta</taxon>
        <taxon>Unionida</taxon>
        <taxon>Unionoidea</taxon>
        <taxon>Unionidae</taxon>
        <taxon>Ambleminae</taxon>
        <taxon>Lampsilini</taxon>
        <taxon>Potamilus</taxon>
    </lineage>
</organism>
<gene>
    <name evidence="1" type="ORF">CHS0354_033483</name>
</gene>
<protein>
    <submittedName>
        <fullName evidence="1">Uncharacterized protein</fullName>
    </submittedName>
</protein>
<dbReference type="AlphaFoldDB" id="A0AAE0T593"/>
<comment type="caution">
    <text evidence="1">The sequence shown here is derived from an EMBL/GenBank/DDBJ whole genome shotgun (WGS) entry which is preliminary data.</text>
</comment>
<dbReference type="Proteomes" id="UP001195483">
    <property type="component" value="Unassembled WGS sequence"/>
</dbReference>